<proteinExistence type="predicted"/>
<name>A0A8E2AV02_9APHY</name>
<keyword evidence="2" id="KW-1185">Reference proteome</keyword>
<dbReference type="EMBL" id="KV722495">
    <property type="protein sequence ID" value="OCH87187.1"/>
    <property type="molecule type" value="Genomic_DNA"/>
</dbReference>
<dbReference type="Proteomes" id="UP000250043">
    <property type="component" value="Unassembled WGS sequence"/>
</dbReference>
<protein>
    <submittedName>
        <fullName evidence="1">Uncharacterized protein</fullName>
    </submittedName>
</protein>
<dbReference type="AlphaFoldDB" id="A0A8E2AV02"/>
<gene>
    <name evidence="1" type="ORF">OBBRIDRAFT_796459</name>
</gene>
<sequence length="153" mass="16051">MSLEVATAQAQTAAYGNQQPHLMQSPYAAAANAAHGLQDYAYPMGAYPSPIVSMTGASMSSGVMHTNASQVGSPVATYDSSCGGSSVGYTSNGTHWTQQFSEAGPYSAVSQASTWLMPSGRVRPVPRGQACDACADRKRKRKCWRLAPGEPCL</sequence>
<reference evidence="1 2" key="1">
    <citation type="submission" date="2016-07" db="EMBL/GenBank/DDBJ databases">
        <title>Draft genome of the white-rot fungus Obba rivulosa 3A-2.</title>
        <authorList>
            <consortium name="DOE Joint Genome Institute"/>
            <person name="Miettinen O."/>
            <person name="Riley R."/>
            <person name="Acob R."/>
            <person name="Barry K."/>
            <person name="Cullen D."/>
            <person name="De Vries R."/>
            <person name="Hainaut M."/>
            <person name="Hatakka A."/>
            <person name="Henrissat B."/>
            <person name="Hilden K."/>
            <person name="Kuo R."/>
            <person name="Labutti K."/>
            <person name="Lipzen A."/>
            <person name="Makela M.R."/>
            <person name="Sandor L."/>
            <person name="Spatafora J.W."/>
            <person name="Grigoriev I.V."/>
            <person name="Hibbett D.S."/>
        </authorList>
    </citation>
    <scope>NUCLEOTIDE SEQUENCE [LARGE SCALE GENOMIC DNA]</scope>
    <source>
        <strain evidence="1 2">3A-2</strain>
    </source>
</reference>
<evidence type="ECO:0000313" key="1">
    <source>
        <dbReference type="EMBL" id="OCH87187.1"/>
    </source>
</evidence>
<accession>A0A8E2AV02</accession>
<evidence type="ECO:0000313" key="2">
    <source>
        <dbReference type="Proteomes" id="UP000250043"/>
    </source>
</evidence>
<organism evidence="1 2">
    <name type="scientific">Obba rivulosa</name>
    <dbReference type="NCBI Taxonomy" id="1052685"/>
    <lineage>
        <taxon>Eukaryota</taxon>
        <taxon>Fungi</taxon>
        <taxon>Dikarya</taxon>
        <taxon>Basidiomycota</taxon>
        <taxon>Agaricomycotina</taxon>
        <taxon>Agaricomycetes</taxon>
        <taxon>Polyporales</taxon>
        <taxon>Gelatoporiaceae</taxon>
        <taxon>Obba</taxon>
    </lineage>
</organism>